<name>A0ACC0YU26_9ROSI</name>
<proteinExistence type="predicted"/>
<protein>
    <submittedName>
        <fullName evidence="1">Uncharacterized protein</fullName>
    </submittedName>
</protein>
<sequence length="48" mass="5352">MNPFGIYKTRYYTVLGQKTSQAFFANNPSSARSPFAKPFCLYASLPAV</sequence>
<organism evidence="1 2">
    <name type="scientific">Pistacia integerrima</name>
    <dbReference type="NCBI Taxonomy" id="434235"/>
    <lineage>
        <taxon>Eukaryota</taxon>
        <taxon>Viridiplantae</taxon>
        <taxon>Streptophyta</taxon>
        <taxon>Embryophyta</taxon>
        <taxon>Tracheophyta</taxon>
        <taxon>Spermatophyta</taxon>
        <taxon>Magnoliopsida</taxon>
        <taxon>eudicotyledons</taxon>
        <taxon>Gunneridae</taxon>
        <taxon>Pentapetalae</taxon>
        <taxon>rosids</taxon>
        <taxon>malvids</taxon>
        <taxon>Sapindales</taxon>
        <taxon>Anacardiaceae</taxon>
        <taxon>Pistacia</taxon>
    </lineage>
</organism>
<dbReference type="EMBL" id="CM047740">
    <property type="protein sequence ID" value="KAJ0040786.1"/>
    <property type="molecule type" value="Genomic_DNA"/>
</dbReference>
<accession>A0ACC0YU26</accession>
<reference evidence="2" key="1">
    <citation type="journal article" date="2023" name="G3 (Bethesda)">
        <title>Genome assembly and association tests identify interacting loci associated with vigor, precocity, and sex in interspecific pistachio rootstocks.</title>
        <authorList>
            <person name="Palmer W."/>
            <person name="Jacygrad E."/>
            <person name="Sagayaradj S."/>
            <person name="Cavanaugh K."/>
            <person name="Han R."/>
            <person name="Bertier L."/>
            <person name="Beede B."/>
            <person name="Kafkas S."/>
            <person name="Golino D."/>
            <person name="Preece J."/>
            <person name="Michelmore R."/>
        </authorList>
    </citation>
    <scope>NUCLEOTIDE SEQUENCE [LARGE SCALE GENOMIC DNA]</scope>
</reference>
<comment type="caution">
    <text evidence="1">The sequence shown here is derived from an EMBL/GenBank/DDBJ whole genome shotgun (WGS) entry which is preliminary data.</text>
</comment>
<evidence type="ECO:0000313" key="2">
    <source>
        <dbReference type="Proteomes" id="UP001163603"/>
    </source>
</evidence>
<gene>
    <name evidence="1" type="ORF">Pint_28085</name>
</gene>
<keyword evidence="2" id="KW-1185">Reference proteome</keyword>
<evidence type="ECO:0000313" key="1">
    <source>
        <dbReference type="EMBL" id="KAJ0040786.1"/>
    </source>
</evidence>
<dbReference type="Proteomes" id="UP001163603">
    <property type="component" value="Chromosome 5"/>
</dbReference>